<dbReference type="Gene3D" id="3.40.50.720">
    <property type="entry name" value="NAD(P)-binding Rossmann-like Domain"/>
    <property type="match status" value="1"/>
</dbReference>
<protein>
    <submittedName>
        <fullName evidence="2">Molybdopterin or thiamine biosynthesis adenylyltransferase</fullName>
    </submittedName>
</protein>
<dbReference type="PANTHER" id="PTHR10953:SF102">
    <property type="entry name" value="ADENYLYLTRANSFERASE AND SULFURTRANSFERASE MOCS3"/>
    <property type="match status" value="1"/>
</dbReference>
<dbReference type="EMBL" id="FNNB01000002">
    <property type="protein sequence ID" value="SDW52333.1"/>
    <property type="molecule type" value="Genomic_DNA"/>
</dbReference>
<sequence>MAGGNPMNRYARQMILPQVGPSGQETLAAARVVVVGAGGLAAPVLPLLAGAGVGHITLVDGDDVALSNLHRQTLFTEADIGTPKVTAAARALTARNSACTVVAHPVTLGPDTVAKLCHDATLVLDCADSFAASYVLSDHCLHANLPLISASALGFGGYVGGFCGGAPSLRAVFPDLPDRAASCDTAGVMGPVVATIGAAQAQMALACLLGLSPSPLGQLISFDLASYRFGGFRFDTAPEPDHGFGFVAPSQIRASDWVVDLRGPDEAPTSATPTAQHITLPDFLRNAPRPTHQPRAVIACRSGLRAWQAATHLASYWHGPITLLAMGEPSPLKGQTDETS</sequence>
<dbReference type="SUPFAM" id="SSF69572">
    <property type="entry name" value="Activating enzymes of the ubiquitin-like proteins"/>
    <property type="match status" value="1"/>
</dbReference>
<dbReference type="GO" id="GO:0008641">
    <property type="term" value="F:ubiquitin-like modifier activating enzyme activity"/>
    <property type="evidence" value="ECO:0007669"/>
    <property type="project" value="InterPro"/>
</dbReference>
<dbReference type="CDD" id="cd00158">
    <property type="entry name" value="RHOD"/>
    <property type="match status" value="1"/>
</dbReference>
<reference evidence="3" key="1">
    <citation type="submission" date="2016-10" db="EMBL/GenBank/DDBJ databases">
        <authorList>
            <person name="Varghese N."/>
            <person name="Submissions S."/>
        </authorList>
    </citation>
    <scope>NUCLEOTIDE SEQUENCE [LARGE SCALE GENOMIC DNA]</scope>
    <source>
        <strain evidence="3">DSM 10014</strain>
    </source>
</reference>
<evidence type="ECO:0000313" key="2">
    <source>
        <dbReference type="EMBL" id="SDW52333.1"/>
    </source>
</evidence>
<dbReference type="InterPro" id="IPR000594">
    <property type="entry name" value="ThiF_NAD_FAD-bd"/>
</dbReference>
<dbReference type="GO" id="GO:0005737">
    <property type="term" value="C:cytoplasm"/>
    <property type="evidence" value="ECO:0007669"/>
    <property type="project" value="TreeGrafter"/>
</dbReference>
<keyword evidence="2" id="KW-0808">Transferase</keyword>
<dbReference type="GO" id="GO:0016779">
    <property type="term" value="F:nucleotidyltransferase activity"/>
    <property type="evidence" value="ECO:0007669"/>
    <property type="project" value="UniProtKB-KW"/>
</dbReference>
<dbReference type="GO" id="GO:0004792">
    <property type="term" value="F:thiosulfate-cyanide sulfurtransferase activity"/>
    <property type="evidence" value="ECO:0007669"/>
    <property type="project" value="TreeGrafter"/>
</dbReference>
<dbReference type="AlphaFoldDB" id="A0A1H2U7X1"/>
<evidence type="ECO:0000259" key="1">
    <source>
        <dbReference type="Pfam" id="PF00899"/>
    </source>
</evidence>
<feature type="domain" description="THIF-type NAD/FAD binding fold" evidence="1">
    <location>
        <begin position="10"/>
        <end position="234"/>
    </location>
</feature>
<dbReference type="RefSeq" id="WP_074635047.1">
    <property type="nucleotide sequence ID" value="NZ_CP160849.1"/>
</dbReference>
<dbReference type="STRING" id="60137.SAMN04488041_102426"/>
<gene>
    <name evidence="2" type="ORF">SAMN04488041_102426</name>
</gene>
<keyword evidence="2" id="KW-0548">Nucleotidyltransferase</keyword>
<evidence type="ECO:0000313" key="3">
    <source>
        <dbReference type="Proteomes" id="UP000183076"/>
    </source>
</evidence>
<dbReference type="InterPro" id="IPR045886">
    <property type="entry name" value="ThiF/MoeB/HesA"/>
</dbReference>
<proteinExistence type="predicted"/>
<dbReference type="InterPro" id="IPR036873">
    <property type="entry name" value="Rhodanese-like_dom_sf"/>
</dbReference>
<dbReference type="PANTHER" id="PTHR10953">
    <property type="entry name" value="UBIQUITIN-ACTIVATING ENZYME E1"/>
    <property type="match status" value="1"/>
</dbReference>
<dbReference type="CDD" id="cd00757">
    <property type="entry name" value="ThiF_MoeB_HesA_family"/>
    <property type="match status" value="1"/>
</dbReference>
<dbReference type="Pfam" id="PF00899">
    <property type="entry name" value="ThiF"/>
    <property type="match status" value="1"/>
</dbReference>
<dbReference type="GeneID" id="94021855"/>
<name>A0A1H2U7X1_9RHOB</name>
<accession>A0A1H2U7X1</accession>
<dbReference type="SUPFAM" id="SSF52821">
    <property type="entry name" value="Rhodanese/Cell cycle control phosphatase"/>
    <property type="match status" value="1"/>
</dbReference>
<dbReference type="InterPro" id="IPR035985">
    <property type="entry name" value="Ubiquitin-activating_enz"/>
</dbReference>
<dbReference type="Proteomes" id="UP000183076">
    <property type="component" value="Unassembled WGS sequence"/>
</dbReference>
<organism evidence="2 3">
    <name type="scientific">Sulfitobacter pontiacus</name>
    <dbReference type="NCBI Taxonomy" id="60137"/>
    <lineage>
        <taxon>Bacteria</taxon>
        <taxon>Pseudomonadati</taxon>
        <taxon>Pseudomonadota</taxon>
        <taxon>Alphaproteobacteria</taxon>
        <taxon>Rhodobacterales</taxon>
        <taxon>Roseobacteraceae</taxon>
        <taxon>Sulfitobacter</taxon>
    </lineage>
</organism>
<dbReference type="Gene3D" id="3.40.250.10">
    <property type="entry name" value="Rhodanese-like domain"/>
    <property type="match status" value="1"/>
</dbReference>